<accession>A0A8R1EVL9</accession>
<protein>
    <submittedName>
        <fullName evidence="2">Uncharacterized protein</fullName>
    </submittedName>
</protein>
<dbReference type="AlphaFoldDB" id="A0A8R1EVL9"/>
<evidence type="ECO:0000313" key="3">
    <source>
        <dbReference type="Proteomes" id="UP000005237"/>
    </source>
</evidence>
<reference evidence="2" key="2">
    <citation type="submission" date="2022-06" db="UniProtKB">
        <authorList>
            <consortium name="EnsemblMetazoa"/>
        </authorList>
    </citation>
    <scope>IDENTIFICATION</scope>
    <source>
        <strain evidence="2">DF5081</strain>
    </source>
</reference>
<sequence>MRTRTKMAFCAMGSHANGSATKARNTVAQRVGKDSPGKFQKSDGYHPLARRSPPNSRSSPIGYHFCAKTQFMFF</sequence>
<feature type="region of interest" description="Disordered" evidence="1">
    <location>
        <begin position="18"/>
        <end position="61"/>
    </location>
</feature>
<feature type="compositionally biased region" description="Polar residues" evidence="1">
    <location>
        <begin position="18"/>
        <end position="28"/>
    </location>
</feature>
<dbReference type="Proteomes" id="UP000005237">
    <property type="component" value="Unassembled WGS sequence"/>
</dbReference>
<proteinExistence type="predicted"/>
<keyword evidence="3" id="KW-1185">Reference proteome</keyword>
<feature type="compositionally biased region" description="Basic and acidic residues" evidence="1">
    <location>
        <begin position="31"/>
        <end position="44"/>
    </location>
</feature>
<evidence type="ECO:0000256" key="1">
    <source>
        <dbReference type="SAM" id="MobiDB-lite"/>
    </source>
</evidence>
<evidence type="ECO:0000313" key="2">
    <source>
        <dbReference type="EnsemblMetazoa" id="CJA43062.1"/>
    </source>
</evidence>
<reference evidence="3" key="1">
    <citation type="submission" date="2010-08" db="EMBL/GenBank/DDBJ databases">
        <authorList>
            <consortium name="Caenorhabditis japonica Sequencing Consortium"/>
            <person name="Wilson R.K."/>
        </authorList>
    </citation>
    <scope>NUCLEOTIDE SEQUENCE [LARGE SCALE GENOMIC DNA]</scope>
    <source>
        <strain evidence="3">DF5081</strain>
    </source>
</reference>
<name>A0A8R1EVL9_CAEJA</name>
<feature type="compositionally biased region" description="Low complexity" evidence="1">
    <location>
        <begin position="50"/>
        <end position="60"/>
    </location>
</feature>
<dbReference type="EnsemblMetazoa" id="CJA43062.1">
    <property type="protein sequence ID" value="CJA43062.1"/>
    <property type="gene ID" value="WBGene00218910"/>
</dbReference>
<organism evidence="2 3">
    <name type="scientific">Caenorhabditis japonica</name>
    <dbReference type="NCBI Taxonomy" id="281687"/>
    <lineage>
        <taxon>Eukaryota</taxon>
        <taxon>Metazoa</taxon>
        <taxon>Ecdysozoa</taxon>
        <taxon>Nematoda</taxon>
        <taxon>Chromadorea</taxon>
        <taxon>Rhabditida</taxon>
        <taxon>Rhabditina</taxon>
        <taxon>Rhabditomorpha</taxon>
        <taxon>Rhabditoidea</taxon>
        <taxon>Rhabditidae</taxon>
        <taxon>Peloderinae</taxon>
        <taxon>Caenorhabditis</taxon>
    </lineage>
</organism>